<dbReference type="AlphaFoldDB" id="A0A061IGR9"/>
<dbReference type="EMBL" id="KE671503">
    <property type="protein sequence ID" value="ERE80173.1"/>
    <property type="molecule type" value="Genomic_DNA"/>
</dbReference>
<dbReference type="NCBIfam" id="TIGR00078">
    <property type="entry name" value="nadC"/>
    <property type="match status" value="1"/>
</dbReference>
<evidence type="ECO:0000313" key="18">
    <source>
        <dbReference type="Proteomes" id="UP000030759"/>
    </source>
</evidence>
<keyword evidence="7" id="KW-0662">Pyridine nucleotide biosynthesis</keyword>
<dbReference type="InterPro" id="IPR022412">
    <property type="entry name" value="Quinolinate_PRibosylTrfase_N"/>
</dbReference>
<evidence type="ECO:0000256" key="8">
    <source>
        <dbReference type="ARBA" id="ARBA00022676"/>
    </source>
</evidence>
<dbReference type="SUPFAM" id="SSF51690">
    <property type="entry name" value="Nicotinate/Quinolinate PRTase C-terminal domain-like"/>
    <property type="match status" value="1"/>
</dbReference>
<feature type="region of interest" description="Disordered" evidence="12">
    <location>
        <begin position="144"/>
        <end position="180"/>
    </location>
</feature>
<dbReference type="CDD" id="cd01572">
    <property type="entry name" value="QPRTase"/>
    <property type="match status" value="1"/>
</dbReference>
<dbReference type="SUPFAM" id="SSF54675">
    <property type="entry name" value="Nicotinate/Quinolinate PRTase N-terminal domain-like"/>
    <property type="match status" value="1"/>
</dbReference>
<evidence type="ECO:0000256" key="6">
    <source>
        <dbReference type="ARBA" id="ARBA00020990"/>
    </source>
</evidence>
<dbReference type="FunFam" id="3.20.20.70:FF:000090">
    <property type="entry name" value="Nicotinate-nucleotide pyrophosphorylase [carboxylating]"/>
    <property type="match status" value="1"/>
</dbReference>
<dbReference type="Pfam" id="PF01729">
    <property type="entry name" value="QRPTase_C"/>
    <property type="match status" value="1"/>
</dbReference>
<evidence type="ECO:0000256" key="3">
    <source>
        <dbReference type="ARBA" id="ARBA00009400"/>
    </source>
</evidence>
<dbReference type="EC" id="2.4.2.19" evidence="5"/>
<evidence type="ECO:0000256" key="2">
    <source>
        <dbReference type="ARBA" id="ARBA00004893"/>
    </source>
</evidence>
<dbReference type="GO" id="GO:0005737">
    <property type="term" value="C:cytoplasm"/>
    <property type="evidence" value="ECO:0007669"/>
    <property type="project" value="TreeGrafter"/>
</dbReference>
<dbReference type="Pfam" id="PF02749">
    <property type="entry name" value="QRPTase_N"/>
    <property type="match status" value="1"/>
</dbReference>
<keyword evidence="14" id="KW-0732">Signal</keyword>
<dbReference type="InterPro" id="IPR002638">
    <property type="entry name" value="Quinolinate_PRibosylTrfase_C"/>
</dbReference>
<dbReference type="UniPathway" id="UPA00253">
    <property type="reaction ID" value="UER00331"/>
</dbReference>
<dbReference type="GO" id="GO:0004514">
    <property type="term" value="F:nicotinate-nucleotide diphosphorylase (carboxylating) activity"/>
    <property type="evidence" value="ECO:0007669"/>
    <property type="project" value="UniProtKB-EC"/>
</dbReference>
<dbReference type="FunFam" id="3.90.1170.20:FF:000004">
    <property type="entry name" value="Nicotinate-nucleotide pyrophosphorylase [carboxylating]"/>
    <property type="match status" value="1"/>
</dbReference>
<dbReference type="Gene3D" id="3.20.20.70">
    <property type="entry name" value="Aldolase class I"/>
    <property type="match status" value="1"/>
</dbReference>
<comment type="function">
    <text evidence="1">Involved in the catabolism of quinolinic acid (QA).</text>
</comment>
<evidence type="ECO:0000256" key="9">
    <source>
        <dbReference type="ARBA" id="ARBA00022679"/>
    </source>
</evidence>
<feature type="domain" description="Quinolinate phosphoribosyl transferase N-terminal" evidence="16">
    <location>
        <begin position="395"/>
        <end position="475"/>
    </location>
</feature>
<comment type="catalytic activity">
    <reaction evidence="11">
        <text>nicotinate beta-D-ribonucleotide + CO2 + diphosphate = quinolinate + 5-phospho-alpha-D-ribose 1-diphosphate + 2 H(+)</text>
        <dbReference type="Rhea" id="RHEA:12733"/>
        <dbReference type="ChEBI" id="CHEBI:15378"/>
        <dbReference type="ChEBI" id="CHEBI:16526"/>
        <dbReference type="ChEBI" id="CHEBI:29959"/>
        <dbReference type="ChEBI" id="CHEBI:33019"/>
        <dbReference type="ChEBI" id="CHEBI:57502"/>
        <dbReference type="ChEBI" id="CHEBI:58017"/>
        <dbReference type="EC" id="2.4.2.19"/>
    </reaction>
</comment>
<feature type="region of interest" description="Disordered" evidence="12">
    <location>
        <begin position="293"/>
        <end position="330"/>
    </location>
</feature>
<keyword evidence="13" id="KW-0472">Membrane</keyword>
<feature type="region of interest" description="Disordered" evidence="12">
    <location>
        <begin position="50"/>
        <end position="132"/>
    </location>
</feature>
<accession>A0A061IGR9</accession>
<dbReference type="InterPro" id="IPR013785">
    <property type="entry name" value="Aldolase_TIM"/>
</dbReference>
<comment type="similarity">
    <text evidence="3">Belongs to the NadC/ModD family.</text>
</comment>
<reference evidence="18" key="1">
    <citation type="journal article" date="2013" name="Nat. Biotechnol.">
        <title>Chinese hamster genome sequenced from sorted chromosomes.</title>
        <authorList>
            <person name="Brinkrolf K."/>
            <person name="Rupp O."/>
            <person name="Laux H."/>
            <person name="Kollin F."/>
            <person name="Ernst W."/>
            <person name="Linke B."/>
            <person name="Kofler R."/>
            <person name="Romand S."/>
            <person name="Hesse F."/>
            <person name="Budach W.E."/>
            <person name="Galosy S."/>
            <person name="Muller D."/>
            <person name="Noll T."/>
            <person name="Wienberg J."/>
            <person name="Jostock T."/>
            <person name="Leonard M."/>
            <person name="Grillari J."/>
            <person name="Tauch A."/>
            <person name="Goesmann A."/>
            <person name="Helk B."/>
            <person name="Mott J.E."/>
            <person name="Puhler A."/>
            <person name="Borth N."/>
        </authorList>
    </citation>
    <scope>NUCLEOTIDE SEQUENCE [LARGE SCALE GENOMIC DNA]</scope>
    <source>
        <strain evidence="18">17A/GY</strain>
    </source>
</reference>
<evidence type="ECO:0000313" key="17">
    <source>
        <dbReference type="EMBL" id="ERE80173.1"/>
    </source>
</evidence>
<dbReference type="Proteomes" id="UP000030759">
    <property type="component" value="Unassembled WGS sequence"/>
</dbReference>
<sequence>MTLLLLLFGGFWIQVTSSNLDLQNTTTLTPATPHNKAPDISEALSVSQTISTRTDTVDPAETASIGSHITPPPSSTPFGTPELSSLGVPVGASMSIPVPEPTTSQEVSNKTSVKPPESTDVPSDPPDTIANPVTDGTVTFTSLENSKGTSAHPVAMTTSTSETSGSSVTTTVSFKTSGPPVTMTTGSLGLSSETHGLPATIATSSVESSSVAGGTPVSGIKISMMSTPEPITTRTPRQRSSGMLLVPMLVALLVVLALVALLLLWRRRQKRRTGALTLSRGVKRNGVVDAWAGPARVPDEEAATATASSGPGGNKGSGALEKEGSGQRPTLTTFFSRRKSRQGSLVLEELKSGPGPDLKGEEEPLVGSLQLLLPSTTLAALANSWLQEDCPGLNFAALVTGSTPAQAALWAKSPGVLAGRPFFDAIFTQLNCQVSWFLPEGSKLVPVVKVAEVRGPAHHLLLGERVALNTLARCSGIASMAATAVEAARSTGWSGHVAGTRKTTPGFRLVEKYGLLIGGAASHRYDLGGLVMVKDNHVVAAGSVEKAVQRARQAADFALKVEVECSSLKEALQAAEAGADLVLLDNFKPEDLHPTAAALKAKFPSVAVEASGGVTLGNLPQFCGTHIDVISLGMLTQAAPALDFSLKLFAEGDTPVPHARRS</sequence>
<evidence type="ECO:0000256" key="5">
    <source>
        <dbReference type="ARBA" id="ARBA00011944"/>
    </source>
</evidence>
<dbReference type="Gene3D" id="3.90.1170.20">
    <property type="entry name" value="Quinolinate phosphoribosyl transferase, N-terminal domain"/>
    <property type="match status" value="1"/>
</dbReference>
<dbReference type="GO" id="GO:0009435">
    <property type="term" value="P:NAD+ biosynthetic process"/>
    <property type="evidence" value="ECO:0007669"/>
    <property type="project" value="UniProtKB-UniPathway"/>
</dbReference>
<dbReference type="InterPro" id="IPR037128">
    <property type="entry name" value="Quinolinate_PRibosylTase_N_sf"/>
</dbReference>
<keyword evidence="13" id="KW-0812">Transmembrane</keyword>
<evidence type="ECO:0000256" key="11">
    <source>
        <dbReference type="ARBA" id="ARBA00047445"/>
    </source>
</evidence>
<dbReference type="InterPro" id="IPR004393">
    <property type="entry name" value="NadC"/>
</dbReference>
<keyword evidence="9 17" id="KW-0808">Transferase</keyword>
<dbReference type="GO" id="GO:0034213">
    <property type="term" value="P:quinolinate catabolic process"/>
    <property type="evidence" value="ECO:0007669"/>
    <property type="project" value="TreeGrafter"/>
</dbReference>
<feature type="domain" description="Quinolinate phosphoribosyl transferase C-terminal" evidence="15">
    <location>
        <begin position="477"/>
        <end position="647"/>
    </location>
</feature>
<organism evidence="17 18">
    <name type="scientific">Cricetulus griseus</name>
    <name type="common">Chinese hamster</name>
    <name type="synonym">Cricetulus barabensis griseus</name>
    <dbReference type="NCBI Taxonomy" id="10029"/>
    <lineage>
        <taxon>Eukaryota</taxon>
        <taxon>Metazoa</taxon>
        <taxon>Chordata</taxon>
        <taxon>Craniata</taxon>
        <taxon>Vertebrata</taxon>
        <taxon>Euteleostomi</taxon>
        <taxon>Mammalia</taxon>
        <taxon>Eutheria</taxon>
        <taxon>Euarchontoglires</taxon>
        <taxon>Glires</taxon>
        <taxon>Rodentia</taxon>
        <taxon>Myomorpha</taxon>
        <taxon>Muroidea</taxon>
        <taxon>Cricetidae</taxon>
        <taxon>Cricetinae</taxon>
        <taxon>Cricetulus</taxon>
    </lineage>
</organism>
<evidence type="ECO:0000259" key="15">
    <source>
        <dbReference type="Pfam" id="PF01729"/>
    </source>
</evidence>
<evidence type="ECO:0000256" key="4">
    <source>
        <dbReference type="ARBA" id="ARBA00011218"/>
    </source>
</evidence>
<evidence type="ECO:0000256" key="1">
    <source>
        <dbReference type="ARBA" id="ARBA00003237"/>
    </source>
</evidence>
<dbReference type="PANTHER" id="PTHR32179">
    <property type="entry name" value="NICOTINATE-NUCLEOTIDE PYROPHOSPHORYLASE [CARBOXYLATING]"/>
    <property type="match status" value="1"/>
</dbReference>
<feature type="compositionally biased region" description="Low complexity" evidence="12">
    <location>
        <begin position="157"/>
        <end position="177"/>
    </location>
</feature>
<gene>
    <name evidence="17" type="ORF">H671_3g9029</name>
</gene>
<keyword evidence="13" id="KW-1133">Transmembrane helix</keyword>
<evidence type="ECO:0000256" key="7">
    <source>
        <dbReference type="ARBA" id="ARBA00022642"/>
    </source>
</evidence>
<evidence type="ECO:0000259" key="16">
    <source>
        <dbReference type="Pfam" id="PF02749"/>
    </source>
</evidence>
<name>A0A061IGR9_CRIGR</name>
<evidence type="ECO:0000256" key="10">
    <source>
        <dbReference type="ARBA" id="ARBA00033102"/>
    </source>
</evidence>
<proteinExistence type="inferred from homology"/>
<evidence type="ECO:0000256" key="12">
    <source>
        <dbReference type="SAM" id="MobiDB-lite"/>
    </source>
</evidence>
<protein>
    <recommendedName>
        <fullName evidence="6">Nicotinate-nucleotide pyrophosphorylase [carboxylating]</fullName>
        <ecNumber evidence="5">2.4.2.19</ecNumber>
    </recommendedName>
    <alternativeName>
        <fullName evidence="10">Quinolinate phosphoribosyltransferase [decarboxylating]</fullName>
    </alternativeName>
</protein>
<feature type="transmembrane region" description="Helical" evidence="13">
    <location>
        <begin position="244"/>
        <end position="265"/>
    </location>
</feature>
<feature type="chain" id="PRO_5001600824" description="Nicotinate-nucleotide pyrophosphorylase [carboxylating]" evidence="14">
    <location>
        <begin position="18"/>
        <end position="662"/>
    </location>
</feature>
<dbReference type="InterPro" id="IPR027277">
    <property type="entry name" value="NadC/ModD"/>
</dbReference>
<dbReference type="PANTHER" id="PTHR32179:SF3">
    <property type="entry name" value="NICOTINATE-NUCLEOTIDE PYROPHOSPHORYLASE [CARBOXYLATING]"/>
    <property type="match status" value="1"/>
</dbReference>
<evidence type="ECO:0000256" key="14">
    <source>
        <dbReference type="SAM" id="SignalP"/>
    </source>
</evidence>
<dbReference type="InterPro" id="IPR036068">
    <property type="entry name" value="Nicotinate_pribotase-like_C"/>
</dbReference>
<comment type="pathway">
    <text evidence="2">Cofactor biosynthesis; NAD(+) biosynthesis; nicotinate D-ribonucleotide from quinolinate: step 1/1.</text>
</comment>
<comment type="subunit">
    <text evidence="4">Hexamer formed by 3 homodimers.</text>
</comment>
<feature type="compositionally biased region" description="Polar residues" evidence="12">
    <location>
        <begin position="101"/>
        <end position="112"/>
    </location>
</feature>
<feature type="signal peptide" evidence="14">
    <location>
        <begin position="1"/>
        <end position="17"/>
    </location>
</feature>
<keyword evidence="8 17" id="KW-0328">Glycosyltransferase</keyword>
<evidence type="ECO:0000256" key="13">
    <source>
        <dbReference type="SAM" id="Phobius"/>
    </source>
</evidence>